<dbReference type="InterPro" id="IPR000160">
    <property type="entry name" value="GGDEF_dom"/>
</dbReference>
<dbReference type="Pfam" id="PF12833">
    <property type="entry name" value="HTH_18"/>
    <property type="match status" value="1"/>
</dbReference>
<dbReference type="PROSITE" id="PS50887">
    <property type="entry name" value="GGDEF"/>
    <property type="match status" value="1"/>
</dbReference>
<feature type="domain" description="HTH araC/xylS-type" evidence="9">
    <location>
        <begin position="484"/>
        <end position="582"/>
    </location>
</feature>
<evidence type="ECO:0000256" key="1">
    <source>
        <dbReference type="ARBA" id="ARBA00004496"/>
    </source>
</evidence>
<evidence type="ECO:0000256" key="6">
    <source>
        <dbReference type="ARBA" id="ARBA00023125"/>
    </source>
</evidence>
<sequence length="588" mass="67716">MDKDMVHRKVSVSGMCMSASGFNTGKGTVCIFKVRRTRRRSSSTCRSKQLKKGMLMPLKVLLVDDEFLVRLGIKSLIDWEQHQLTYVGDAQDGLEALEIIEKTRPDIILTDIVMPRMNGIELIEKVKSEYPDTHIIVLSSHNDYEYVRKAMKLGVEDYILKASLKPEELLQMLLEVSKKISSSREVRQRQIDTKPAVEVSENGGSRQLKQWIFQGNVKAEETQVAEKDKAFFLNGYVFVLITIHRNQRRTDSSDKMKFMNLISLQLDKSTEGIFQDVNEEEIVLLLPKKKEGILPVDEAIRFGKEIMEAARRFINLSLSIGISEGSQGIESLPDVYSKAKRALQNYFYEGKEKVYLYGEHLDNIPVGNVIPQEDETVLKVELDRMNAAGIKQVLDRIFERMELWKGPVEKCIQLCLHLLHTIQNGLKPYQEDLFKELEQEEPLYKQVLKFDELSKAKQWFEQLIDDCCGQGKALGGGNFREDIQQLILYMKSNYTEDISLRHAAERVRMSENYLSYLFKKETQVGFSEYLNQIRVGKAAELLLESKLPVYAIAEKVGYENFNYFGRIFKKTMGVSPQQYRVKFKSSLS</sequence>
<accession>A0ABW9UGI1</accession>
<evidence type="ECO:0000256" key="5">
    <source>
        <dbReference type="ARBA" id="ARBA00023015"/>
    </source>
</evidence>
<evidence type="ECO:0000313" key="13">
    <source>
        <dbReference type="Proteomes" id="UP000467637"/>
    </source>
</evidence>
<keyword evidence="6" id="KW-0238">DNA-binding</keyword>
<evidence type="ECO:0000256" key="2">
    <source>
        <dbReference type="ARBA" id="ARBA00022490"/>
    </source>
</evidence>
<evidence type="ECO:0000259" key="11">
    <source>
        <dbReference type="PROSITE" id="PS50887"/>
    </source>
</evidence>
<evidence type="ECO:0000256" key="7">
    <source>
        <dbReference type="ARBA" id="ARBA00023163"/>
    </source>
</evidence>
<feature type="modified residue" description="4-aspartylphosphate" evidence="8">
    <location>
        <position position="111"/>
    </location>
</feature>
<dbReference type="InterPro" id="IPR051552">
    <property type="entry name" value="HptR"/>
</dbReference>
<keyword evidence="7" id="KW-0804">Transcription</keyword>
<dbReference type="Gene3D" id="3.40.50.2300">
    <property type="match status" value="1"/>
</dbReference>
<comment type="caution">
    <text evidence="12">The sequence shown here is derived from an EMBL/GenBank/DDBJ whole genome shotgun (WGS) entry which is preliminary data.</text>
</comment>
<reference evidence="12 13" key="1">
    <citation type="submission" date="2019-12" db="EMBL/GenBank/DDBJ databases">
        <authorList>
            <person name="Huq M.A."/>
        </authorList>
    </citation>
    <scope>NUCLEOTIDE SEQUENCE [LARGE SCALE GENOMIC DNA]</scope>
    <source>
        <strain evidence="12 13">MAH-34</strain>
    </source>
</reference>
<evidence type="ECO:0000313" key="12">
    <source>
        <dbReference type="EMBL" id="MVQ39272.1"/>
    </source>
</evidence>
<dbReference type="PRINTS" id="PR00032">
    <property type="entry name" value="HTHARAC"/>
</dbReference>
<gene>
    <name evidence="12" type="ORF">GON05_32235</name>
</gene>
<evidence type="ECO:0000256" key="3">
    <source>
        <dbReference type="ARBA" id="ARBA00022553"/>
    </source>
</evidence>
<dbReference type="PROSITE" id="PS01124">
    <property type="entry name" value="HTH_ARAC_FAMILY_2"/>
    <property type="match status" value="1"/>
</dbReference>
<dbReference type="InterPro" id="IPR001789">
    <property type="entry name" value="Sig_transdc_resp-reg_receiver"/>
</dbReference>
<dbReference type="SMART" id="SM00448">
    <property type="entry name" value="REC"/>
    <property type="match status" value="1"/>
</dbReference>
<keyword evidence="4" id="KW-0902">Two-component regulatory system</keyword>
<dbReference type="InterPro" id="IPR018062">
    <property type="entry name" value="HTH_AraC-typ_CS"/>
</dbReference>
<dbReference type="SUPFAM" id="SSF52172">
    <property type="entry name" value="CheY-like"/>
    <property type="match status" value="1"/>
</dbReference>
<dbReference type="InterPro" id="IPR020449">
    <property type="entry name" value="Tscrpt_reg_AraC-type_HTH"/>
</dbReference>
<evidence type="ECO:0000256" key="4">
    <source>
        <dbReference type="ARBA" id="ARBA00023012"/>
    </source>
</evidence>
<evidence type="ECO:0000256" key="8">
    <source>
        <dbReference type="PROSITE-ProRule" id="PRU00169"/>
    </source>
</evidence>
<dbReference type="InterPro" id="IPR018060">
    <property type="entry name" value="HTH_AraC"/>
</dbReference>
<dbReference type="SUPFAM" id="SSF46689">
    <property type="entry name" value="Homeodomain-like"/>
    <property type="match status" value="2"/>
</dbReference>
<dbReference type="InterPro" id="IPR011006">
    <property type="entry name" value="CheY-like_superfamily"/>
</dbReference>
<keyword evidence="5" id="KW-0805">Transcription regulation</keyword>
<dbReference type="Gene3D" id="1.10.10.60">
    <property type="entry name" value="Homeodomain-like"/>
    <property type="match status" value="2"/>
</dbReference>
<dbReference type="PROSITE" id="PS00041">
    <property type="entry name" value="HTH_ARAC_FAMILY_1"/>
    <property type="match status" value="1"/>
</dbReference>
<dbReference type="Proteomes" id="UP000467637">
    <property type="component" value="Unassembled WGS sequence"/>
</dbReference>
<comment type="subcellular location">
    <subcellularLocation>
        <location evidence="1">Cytoplasm</location>
    </subcellularLocation>
</comment>
<evidence type="ECO:0000259" key="10">
    <source>
        <dbReference type="PROSITE" id="PS50110"/>
    </source>
</evidence>
<evidence type="ECO:0000259" key="9">
    <source>
        <dbReference type="PROSITE" id="PS01124"/>
    </source>
</evidence>
<dbReference type="SMART" id="SM00342">
    <property type="entry name" value="HTH_ARAC"/>
    <property type="match status" value="1"/>
</dbReference>
<organism evidence="12 13">
    <name type="scientific">Paenibacillus anseongense</name>
    <dbReference type="NCBI Taxonomy" id="2682845"/>
    <lineage>
        <taxon>Bacteria</taxon>
        <taxon>Bacillati</taxon>
        <taxon>Bacillota</taxon>
        <taxon>Bacilli</taxon>
        <taxon>Bacillales</taxon>
        <taxon>Paenibacillaceae</taxon>
        <taxon>Paenibacillus</taxon>
    </lineage>
</organism>
<dbReference type="EMBL" id="WSEM01000034">
    <property type="protein sequence ID" value="MVQ39272.1"/>
    <property type="molecule type" value="Genomic_DNA"/>
</dbReference>
<dbReference type="PROSITE" id="PS50110">
    <property type="entry name" value="RESPONSE_REGULATORY"/>
    <property type="match status" value="1"/>
</dbReference>
<dbReference type="CDD" id="cd17536">
    <property type="entry name" value="REC_YesN-like"/>
    <property type="match status" value="1"/>
</dbReference>
<dbReference type="Pfam" id="PF00072">
    <property type="entry name" value="Response_reg"/>
    <property type="match status" value="1"/>
</dbReference>
<keyword evidence="3 8" id="KW-0597">Phosphoprotein</keyword>
<feature type="domain" description="GGDEF" evidence="11">
    <location>
        <begin position="234"/>
        <end position="359"/>
    </location>
</feature>
<keyword evidence="2" id="KW-0963">Cytoplasm</keyword>
<dbReference type="InterPro" id="IPR009057">
    <property type="entry name" value="Homeodomain-like_sf"/>
</dbReference>
<keyword evidence="13" id="KW-1185">Reference proteome</keyword>
<proteinExistence type="predicted"/>
<protein>
    <submittedName>
        <fullName evidence="12">Response regulator</fullName>
    </submittedName>
</protein>
<dbReference type="PANTHER" id="PTHR42713">
    <property type="entry name" value="HISTIDINE KINASE-RELATED"/>
    <property type="match status" value="1"/>
</dbReference>
<dbReference type="PANTHER" id="PTHR42713:SF3">
    <property type="entry name" value="TRANSCRIPTIONAL REGULATORY PROTEIN HPTR"/>
    <property type="match status" value="1"/>
</dbReference>
<name>A0ABW9UGI1_9BACL</name>
<feature type="domain" description="Response regulatory" evidence="10">
    <location>
        <begin position="59"/>
        <end position="176"/>
    </location>
</feature>